<dbReference type="InterPro" id="IPR013785">
    <property type="entry name" value="Aldolase_TIM"/>
</dbReference>
<reference evidence="7" key="1">
    <citation type="journal article" date="2020" name="mSystems">
        <title>Genome- and Community-Level Interaction Insights into Carbon Utilization and Element Cycling Functions of Hydrothermarchaeota in Hydrothermal Sediment.</title>
        <authorList>
            <person name="Zhou Z."/>
            <person name="Liu Y."/>
            <person name="Xu W."/>
            <person name="Pan J."/>
            <person name="Luo Z.H."/>
            <person name="Li M."/>
        </authorList>
    </citation>
    <scope>NUCLEOTIDE SEQUENCE [LARGE SCALE GENOMIC DNA]</scope>
    <source>
        <strain evidence="7">SpSt-23</strain>
    </source>
</reference>
<sequence>MKGFYIGRNISLNPREFASMIDHTLLKPDADYRTLEKYVNDVREYGFKLLMLPLSLLDKALEIAGKTIRYGVVVGFPLGNTSTRVKVYEAVEAVSSGASEVDMVMNISLFKSREYLRVLEDISAVVLEARKRGVESVKVIIETTFLDDAEKIKAVELVAQAGADYVKTNTGFLGGGATVHDVALLYRASQGRVKVKASGGIRHALDALSLIEAGASRIGTSNGDRLMKEFLELTGEA</sequence>
<dbReference type="EMBL" id="DSJT01000026">
    <property type="protein sequence ID" value="HEF87668.1"/>
    <property type="molecule type" value="Genomic_DNA"/>
</dbReference>
<dbReference type="NCBIfam" id="TIGR00126">
    <property type="entry name" value="deoC"/>
    <property type="match status" value="1"/>
</dbReference>
<feature type="active site" description="Schiff-base intermediate with acetaldehyde" evidence="6">
    <location>
        <position position="167"/>
    </location>
</feature>
<gene>
    <name evidence="6 7" type="primary">deoC</name>
    <name evidence="7" type="ORF">ENP55_05185</name>
</gene>
<dbReference type="GO" id="GO:0005737">
    <property type="term" value="C:cytoplasm"/>
    <property type="evidence" value="ECO:0007669"/>
    <property type="project" value="UniProtKB-SubCell"/>
</dbReference>
<name>A0A7C2BLP0_9CREN</name>
<dbReference type="GO" id="GO:0009264">
    <property type="term" value="P:deoxyribonucleotide catabolic process"/>
    <property type="evidence" value="ECO:0007669"/>
    <property type="project" value="UniProtKB-UniRule"/>
</dbReference>
<evidence type="ECO:0000256" key="5">
    <source>
        <dbReference type="ARBA" id="ARBA00048791"/>
    </source>
</evidence>
<dbReference type="InterPro" id="IPR002915">
    <property type="entry name" value="DeoC/FbaB/LacD_aldolase"/>
</dbReference>
<dbReference type="GO" id="GO:0016052">
    <property type="term" value="P:carbohydrate catabolic process"/>
    <property type="evidence" value="ECO:0007669"/>
    <property type="project" value="TreeGrafter"/>
</dbReference>
<dbReference type="HAMAP" id="MF_00114">
    <property type="entry name" value="DeoC_type1"/>
    <property type="match status" value="1"/>
</dbReference>
<comment type="subcellular location">
    <subcellularLocation>
        <location evidence="6">Cytoplasm</location>
    </subcellularLocation>
</comment>
<proteinExistence type="inferred from homology"/>
<organism evidence="7">
    <name type="scientific">Thermosphaera aggregans</name>
    <dbReference type="NCBI Taxonomy" id="54254"/>
    <lineage>
        <taxon>Archaea</taxon>
        <taxon>Thermoproteota</taxon>
        <taxon>Thermoprotei</taxon>
        <taxon>Desulfurococcales</taxon>
        <taxon>Desulfurococcaceae</taxon>
        <taxon>Thermosphaera</taxon>
    </lineage>
</organism>
<dbReference type="Pfam" id="PF01791">
    <property type="entry name" value="DeoC"/>
    <property type="match status" value="1"/>
</dbReference>
<dbReference type="SMART" id="SM01133">
    <property type="entry name" value="DeoC"/>
    <property type="match status" value="1"/>
</dbReference>
<accession>A0A7C2BLP0</accession>
<evidence type="ECO:0000256" key="3">
    <source>
        <dbReference type="ARBA" id="ARBA00023239"/>
    </source>
</evidence>
<dbReference type="UniPathway" id="UPA00002">
    <property type="reaction ID" value="UER00468"/>
</dbReference>
<keyword evidence="4 6" id="KW-0704">Schiff base</keyword>
<dbReference type="PANTHER" id="PTHR10889">
    <property type="entry name" value="DEOXYRIBOSE-PHOSPHATE ALDOLASE"/>
    <property type="match status" value="1"/>
</dbReference>
<keyword evidence="2 6" id="KW-0963">Cytoplasm</keyword>
<comment type="function">
    <text evidence="6">Catalyzes a reversible aldol reaction between acetaldehyde and D-glyceraldehyde 3-phosphate to generate 2-deoxy-D-ribose 5-phosphate.</text>
</comment>
<dbReference type="FunFam" id="3.20.20.70:FF:000044">
    <property type="entry name" value="Deoxyribose-phosphate aldolase"/>
    <property type="match status" value="1"/>
</dbReference>
<evidence type="ECO:0000256" key="4">
    <source>
        <dbReference type="ARBA" id="ARBA00023270"/>
    </source>
</evidence>
<dbReference type="EC" id="4.1.2.4" evidence="6"/>
<dbReference type="PIRSF" id="PIRSF001357">
    <property type="entry name" value="DeoC"/>
    <property type="match status" value="1"/>
</dbReference>
<feature type="active site" description="Proton donor/acceptor" evidence="6">
    <location>
        <position position="196"/>
    </location>
</feature>
<dbReference type="PANTHER" id="PTHR10889:SF1">
    <property type="entry name" value="DEOXYRIBOSE-PHOSPHATE ALDOLASE"/>
    <property type="match status" value="1"/>
</dbReference>
<comment type="catalytic activity">
    <reaction evidence="5 6">
        <text>2-deoxy-D-ribose 5-phosphate = D-glyceraldehyde 3-phosphate + acetaldehyde</text>
        <dbReference type="Rhea" id="RHEA:12821"/>
        <dbReference type="ChEBI" id="CHEBI:15343"/>
        <dbReference type="ChEBI" id="CHEBI:59776"/>
        <dbReference type="ChEBI" id="CHEBI:62877"/>
        <dbReference type="EC" id="4.1.2.4"/>
    </reaction>
</comment>
<feature type="active site" description="Proton donor/acceptor" evidence="6">
    <location>
        <position position="102"/>
    </location>
</feature>
<comment type="similarity">
    <text evidence="1 6">Belongs to the DeoC/FbaB aldolase family. DeoC type 1 subfamily.</text>
</comment>
<evidence type="ECO:0000256" key="6">
    <source>
        <dbReference type="HAMAP-Rule" id="MF_00114"/>
    </source>
</evidence>
<protein>
    <recommendedName>
        <fullName evidence="6">Deoxyribose-phosphate aldolase</fullName>
        <shortName evidence="6">DERA</shortName>
        <ecNumber evidence="6">4.1.2.4</ecNumber>
    </recommendedName>
    <alternativeName>
        <fullName evidence="6">2-deoxy-D-ribose 5-phosphate aldolase</fullName>
    </alternativeName>
    <alternativeName>
        <fullName evidence="6">Phosphodeoxyriboaldolase</fullName>
        <shortName evidence="6">Deoxyriboaldolase</shortName>
    </alternativeName>
</protein>
<comment type="caution">
    <text evidence="7">The sequence shown here is derived from an EMBL/GenBank/DDBJ whole genome shotgun (WGS) entry which is preliminary data.</text>
</comment>
<dbReference type="CDD" id="cd00959">
    <property type="entry name" value="DeoC"/>
    <property type="match status" value="1"/>
</dbReference>
<evidence type="ECO:0000256" key="1">
    <source>
        <dbReference type="ARBA" id="ARBA00010936"/>
    </source>
</evidence>
<evidence type="ECO:0000313" key="7">
    <source>
        <dbReference type="EMBL" id="HEF87668.1"/>
    </source>
</evidence>
<dbReference type="AlphaFoldDB" id="A0A7C2BLP0"/>
<comment type="pathway">
    <text evidence="6">Carbohydrate degradation; 2-deoxy-D-ribose 1-phosphate degradation; D-glyceraldehyde 3-phosphate and acetaldehyde from 2-deoxy-alpha-D-ribose 1-phosphate: step 2/2.</text>
</comment>
<dbReference type="GO" id="GO:0004139">
    <property type="term" value="F:deoxyribose-phosphate aldolase activity"/>
    <property type="evidence" value="ECO:0007669"/>
    <property type="project" value="UniProtKB-UniRule"/>
</dbReference>
<evidence type="ECO:0000256" key="2">
    <source>
        <dbReference type="ARBA" id="ARBA00022490"/>
    </source>
</evidence>
<dbReference type="SUPFAM" id="SSF51569">
    <property type="entry name" value="Aldolase"/>
    <property type="match status" value="1"/>
</dbReference>
<dbReference type="InterPro" id="IPR011343">
    <property type="entry name" value="DeoC"/>
</dbReference>
<dbReference type="InterPro" id="IPR028581">
    <property type="entry name" value="DeoC_typeI"/>
</dbReference>
<dbReference type="GO" id="GO:0006018">
    <property type="term" value="P:2-deoxyribose 1-phosphate catabolic process"/>
    <property type="evidence" value="ECO:0007669"/>
    <property type="project" value="UniProtKB-UniRule"/>
</dbReference>
<dbReference type="Gene3D" id="3.20.20.70">
    <property type="entry name" value="Aldolase class I"/>
    <property type="match status" value="1"/>
</dbReference>
<keyword evidence="3 6" id="KW-0456">Lyase</keyword>